<keyword evidence="1" id="KW-0732">Signal</keyword>
<proteinExistence type="predicted"/>
<gene>
    <name evidence="2" type="ORF">NPIL_344041</name>
</gene>
<name>A0A8X6NRY5_NEPPI</name>
<comment type="caution">
    <text evidence="2">The sequence shown here is derived from an EMBL/GenBank/DDBJ whole genome shotgun (WGS) entry which is preliminary data.</text>
</comment>
<dbReference type="AlphaFoldDB" id="A0A8X6NRY5"/>
<evidence type="ECO:0000313" key="3">
    <source>
        <dbReference type="Proteomes" id="UP000887013"/>
    </source>
</evidence>
<keyword evidence="3" id="KW-1185">Reference proteome</keyword>
<accession>A0A8X6NRY5</accession>
<dbReference type="Proteomes" id="UP000887013">
    <property type="component" value="Unassembled WGS sequence"/>
</dbReference>
<organism evidence="2 3">
    <name type="scientific">Nephila pilipes</name>
    <name type="common">Giant wood spider</name>
    <name type="synonym">Nephila maculata</name>
    <dbReference type="NCBI Taxonomy" id="299642"/>
    <lineage>
        <taxon>Eukaryota</taxon>
        <taxon>Metazoa</taxon>
        <taxon>Ecdysozoa</taxon>
        <taxon>Arthropoda</taxon>
        <taxon>Chelicerata</taxon>
        <taxon>Arachnida</taxon>
        <taxon>Araneae</taxon>
        <taxon>Araneomorphae</taxon>
        <taxon>Entelegynae</taxon>
        <taxon>Araneoidea</taxon>
        <taxon>Nephilidae</taxon>
        <taxon>Nephila</taxon>
    </lineage>
</organism>
<feature type="signal peptide" evidence="1">
    <location>
        <begin position="1"/>
        <end position="19"/>
    </location>
</feature>
<evidence type="ECO:0008006" key="4">
    <source>
        <dbReference type="Google" id="ProtNLM"/>
    </source>
</evidence>
<reference evidence="2" key="1">
    <citation type="submission" date="2020-08" db="EMBL/GenBank/DDBJ databases">
        <title>Multicomponent nature underlies the extraordinary mechanical properties of spider dragline silk.</title>
        <authorList>
            <person name="Kono N."/>
            <person name="Nakamura H."/>
            <person name="Mori M."/>
            <person name="Yoshida Y."/>
            <person name="Ohtoshi R."/>
            <person name="Malay A.D."/>
            <person name="Moran D.A.P."/>
            <person name="Tomita M."/>
            <person name="Numata K."/>
            <person name="Arakawa K."/>
        </authorList>
    </citation>
    <scope>NUCLEOTIDE SEQUENCE</scope>
</reference>
<feature type="chain" id="PRO_5036493083" description="Secreted protein" evidence="1">
    <location>
        <begin position="20"/>
        <end position="98"/>
    </location>
</feature>
<sequence length="98" mass="11143">MNSIIFLCAFTSFVSDCWRLPPWTRLRASPLSSLWSSPEKRILDSTTVRKPLSFGVSRRAESPFRSRPSSSALLSLLRLCSVFSSAYCVKIAEFFLKF</sequence>
<dbReference type="EMBL" id="BMAW01012853">
    <property type="protein sequence ID" value="GFT30748.1"/>
    <property type="molecule type" value="Genomic_DNA"/>
</dbReference>
<evidence type="ECO:0000313" key="2">
    <source>
        <dbReference type="EMBL" id="GFT30748.1"/>
    </source>
</evidence>
<evidence type="ECO:0000256" key="1">
    <source>
        <dbReference type="SAM" id="SignalP"/>
    </source>
</evidence>
<protein>
    <recommendedName>
        <fullName evidence="4">Secreted protein</fullName>
    </recommendedName>
</protein>